<feature type="non-terminal residue" evidence="2">
    <location>
        <position position="86"/>
    </location>
</feature>
<keyword evidence="1" id="KW-1133">Transmembrane helix</keyword>
<dbReference type="EMBL" id="AP020566">
    <property type="protein sequence ID" value="BBN67932.1"/>
    <property type="molecule type" value="Genomic_DNA"/>
</dbReference>
<protein>
    <submittedName>
        <fullName evidence="2">Vernalization5/VIN3-like protein</fullName>
    </submittedName>
</protein>
<sequence length="86" mass="10157">MRQKTNKNRSNVNWSRTSTFSNGNKNLRRMWAFPSVLLLSIVMIFSAHFSIQEINNNSVYQYVWSWTINNDFYLEFGCLVDPLTSI</sequence>
<organism evidence="2">
    <name type="scientific">Prunus dulcis</name>
    <name type="common">Almond</name>
    <name type="synonym">Amygdalus dulcis</name>
    <dbReference type="NCBI Taxonomy" id="3755"/>
    <lineage>
        <taxon>Eukaryota</taxon>
        <taxon>Viridiplantae</taxon>
        <taxon>Streptophyta</taxon>
        <taxon>Embryophyta</taxon>
        <taxon>Tracheophyta</taxon>
        <taxon>Spermatophyta</taxon>
        <taxon>Magnoliopsida</taxon>
        <taxon>eudicotyledons</taxon>
        <taxon>Gunneridae</taxon>
        <taxon>Pentapetalae</taxon>
        <taxon>rosids</taxon>
        <taxon>fabids</taxon>
        <taxon>Rosales</taxon>
        <taxon>Rosaceae</taxon>
        <taxon>Amygdaloideae</taxon>
        <taxon>Amygdaleae</taxon>
        <taxon>Prunus</taxon>
    </lineage>
</organism>
<keyword evidence="1" id="KW-0812">Transmembrane</keyword>
<accession>A0A5H2XLE0</accession>
<proteinExistence type="predicted"/>
<evidence type="ECO:0000313" key="2">
    <source>
        <dbReference type="EMBL" id="BBN67932.1"/>
    </source>
</evidence>
<keyword evidence="1" id="KW-0472">Membrane</keyword>
<evidence type="ECO:0000256" key="1">
    <source>
        <dbReference type="SAM" id="Phobius"/>
    </source>
</evidence>
<feature type="transmembrane region" description="Helical" evidence="1">
    <location>
        <begin position="31"/>
        <end position="51"/>
    </location>
</feature>
<name>A0A5H2XLE0_PRUDU</name>
<gene>
    <name evidence="2" type="ORF">Prudu_229S000100</name>
</gene>
<reference evidence="2" key="1">
    <citation type="journal article" date="2019" name="Science">
        <title>Mutation of a bHLH transcription factor allowed almond domestication.</title>
        <authorList>
            <person name="Sanchez-Perez R."/>
            <person name="Pavan S."/>
            <person name="Mazzeo R."/>
            <person name="Moldovan C."/>
            <person name="Aiese Cigliano R."/>
            <person name="Del Cueto J."/>
            <person name="Ricciardi F."/>
            <person name="Lotti C."/>
            <person name="Ricciardi L."/>
            <person name="Dicenta F."/>
            <person name="Lopez-Marques R.L."/>
            <person name="Lindberg Moller B."/>
        </authorList>
    </citation>
    <scope>NUCLEOTIDE SEQUENCE</scope>
</reference>
<dbReference type="AlphaFoldDB" id="A0A5H2XLE0"/>
<dbReference type="PRINTS" id="PR01435">
    <property type="entry name" value="NPOXDRDTASE5"/>
</dbReference>